<keyword evidence="1" id="KW-0472">Membrane</keyword>
<keyword evidence="1" id="KW-0812">Transmembrane</keyword>
<organism evidence="2 3">
    <name type="scientific">Natribacillus halophilus</name>
    <dbReference type="NCBI Taxonomy" id="549003"/>
    <lineage>
        <taxon>Bacteria</taxon>
        <taxon>Bacillati</taxon>
        <taxon>Bacillota</taxon>
        <taxon>Bacilli</taxon>
        <taxon>Bacillales</taxon>
        <taxon>Bacillaceae</taxon>
        <taxon>Natribacillus</taxon>
    </lineage>
</organism>
<protein>
    <recommendedName>
        <fullName evidence="4">DUF2627 domain-containing protein</fullName>
    </recommendedName>
</protein>
<accession>A0A1G8JJ41</accession>
<sequence length="85" mass="9701">MRLIALIILLIPVFLAGVGIKWMRDVLFSILHDPFPNYAIQFAGGFVMFIAGLAFIGGFILHRDRRRNKVAPRFQRKKTEAADRS</sequence>
<feature type="transmembrane region" description="Helical" evidence="1">
    <location>
        <begin position="40"/>
        <end position="61"/>
    </location>
</feature>
<keyword evidence="3" id="KW-1185">Reference proteome</keyword>
<dbReference type="EMBL" id="FNEN01000001">
    <property type="protein sequence ID" value="SDI31176.1"/>
    <property type="molecule type" value="Genomic_DNA"/>
</dbReference>
<reference evidence="2 3" key="1">
    <citation type="submission" date="2016-10" db="EMBL/GenBank/DDBJ databases">
        <authorList>
            <person name="de Groot N.N."/>
        </authorList>
    </citation>
    <scope>NUCLEOTIDE SEQUENCE [LARGE SCALE GENOMIC DNA]</scope>
    <source>
        <strain evidence="2 3">DSM 21771</strain>
    </source>
</reference>
<dbReference type="InterPro" id="IPR020138">
    <property type="entry name" value="Uncharacterised_YqzF"/>
</dbReference>
<name>A0A1G8JJ41_9BACI</name>
<dbReference type="OrthoDB" id="2989757at2"/>
<proteinExistence type="predicted"/>
<dbReference type="Proteomes" id="UP000198853">
    <property type="component" value="Unassembled WGS sequence"/>
</dbReference>
<dbReference type="Pfam" id="PF11118">
    <property type="entry name" value="DUF2627"/>
    <property type="match status" value="1"/>
</dbReference>
<evidence type="ECO:0000313" key="2">
    <source>
        <dbReference type="EMBL" id="SDI31176.1"/>
    </source>
</evidence>
<evidence type="ECO:0008006" key="4">
    <source>
        <dbReference type="Google" id="ProtNLM"/>
    </source>
</evidence>
<dbReference type="AlphaFoldDB" id="A0A1G8JJ41"/>
<evidence type="ECO:0000256" key="1">
    <source>
        <dbReference type="SAM" id="Phobius"/>
    </source>
</evidence>
<evidence type="ECO:0000313" key="3">
    <source>
        <dbReference type="Proteomes" id="UP000198853"/>
    </source>
</evidence>
<gene>
    <name evidence="2" type="ORF">SAMN04488123_101252</name>
</gene>
<dbReference type="RefSeq" id="WP_090395724.1">
    <property type="nucleotide sequence ID" value="NZ_FNEN01000001.1"/>
</dbReference>
<keyword evidence="1" id="KW-1133">Transmembrane helix</keyword>